<organism evidence="3 4">
    <name type="scientific">Coemansia thaxteri</name>
    <dbReference type="NCBI Taxonomy" id="2663907"/>
    <lineage>
        <taxon>Eukaryota</taxon>
        <taxon>Fungi</taxon>
        <taxon>Fungi incertae sedis</taxon>
        <taxon>Zoopagomycota</taxon>
        <taxon>Kickxellomycotina</taxon>
        <taxon>Kickxellomycetes</taxon>
        <taxon>Kickxellales</taxon>
        <taxon>Kickxellaceae</taxon>
        <taxon>Coemansia</taxon>
    </lineage>
</organism>
<dbReference type="OrthoDB" id="288942at2759"/>
<dbReference type="InterPro" id="IPR051335">
    <property type="entry name" value="Alanyl-tRNA_Editing_Enzymes"/>
</dbReference>
<dbReference type="PANTHER" id="PTHR43462">
    <property type="entry name" value="ALANYL-TRNA EDITING PROTEIN"/>
    <property type="match status" value="1"/>
</dbReference>
<dbReference type="Proteomes" id="UP001150907">
    <property type="component" value="Unassembled WGS sequence"/>
</dbReference>
<dbReference type="EMBL" id="JANBQF010000312">
    <property type="protein sequence ID" value="KAJ2002332.1"/>
    <property type="molecule type" value="Genomic_DNA"/>
</dbReference>
<keyword evidence="4" id="KW-1185">Reference proteome</keyword>
<accession>A0A9W8EEE7</accession>
<evidence type="ECO:0000313" key="3">
    <source>
        <dbReference type="EMBL" id="KAJ2002332.1"/>
    </source>
</evidence>
<evidence type="ECO:0008006" key="5">
    <source>
        <dbReference type="Google" id="ProtNLM"/>
    </source>
</evidence>
<sequence>MKVLDTCVVSCSEKPDTDGLFYVELKDTVIFPEGGGQPSDTGHINGVGVKYARRDGLRAIHYVDEPIPVGARVRVEVDFAQRLDNMQQHSGQHLLSAILSRGWGLETVSWSLGDAISYVELQTSKESTLPQAMLDAVEDKCNDIVLEALPINIHMAEQGSEAQPSTVPADYVGGVIRHVEIGVAETAIDKNA</sequence>
<evidence type="ECO:0000256" key="2">
    <source>
        <dbReference type="ARBA" id="ARBA00022833"/>
    </source>
</evidence>
<keyword evidence="2" id="KW-0862">Zinc</keyword>
<dbReference type="PANTHER" id="PTHR43462:SF1">
    <property type="entry name" value="ALANYL-TRNA EDITING PROTEIN AARSD1"/>
    <property type="match status" value="1"/>
</dbReference>
<dbReference type="SUPFAM" id="SSF55186">
    <property type="entry name" value="ThrRS/AlaRS common domain"/>
    <property type="match status" value="1"/>
</dbReference>
<dbReference type="InterPro" id="IPR009000">
    <property type="entry name" value="Transl_B-barrel_sf"/>
</dbReference>
<proteinExistence type="predicted"/>
<dbReference type="SUPFAM" id="SSF50447">
    <property type="entry name" value="Translation proteins"/>
    <property type="match status" value="1"/>
</dbReference>
<evidence type="ECO:0000256" key="1">
    <source>
        <dbReference type="ARBA" id="ARBA00022723"/>
    </source>
</evidence>
<name>A0A9W8EEE7_9FUNG</name>
<comment type="caution">
    <text evidence="3">The sequence shown here is derived from an EMBL/GenBank/DDBJ whole genome shotgun (WGS) entry which is preliminary data.</text>
</comment>
<evidence type="ECO:0000313" key="4">
    <source>
        <dbReference type="Proteomes" id="UP001150907"/>
    </source>
</evidence>
<dbReference type="GO" id="GO:0000166">
    <property type="term" value="F:nucleotide binding"/>
    <property type="evidence" value="ECO:0007669"/>
    <property type="project" value="InterPro"/>
</dbReference>
<reference evidence="3" key="1">
    <citation type="submission" date="2022-07" db="EMBL/GenBank/DDBJ databases">
        <title>Phylogenomic reconstructions and comparative analyses of Kickxellomycotina fungi.</title>
        <authorList>
            <person name="Reynolds N.K."/>
            <person name="Stajich J.E."/>
            <person name="Barry K."/>
            <person name="Grigoriev I.V."/>
            <person name="Crous P."/>
            <person name="Smith M.E."/>
        </authorList>
    </citation>
    <scope>NUCLEOTIDE SEQUENCE</scope>
    <source>
        <strain evidence="3">IMI 214461</strain>
    </source>
</reference>
<dbReference type="InterPro" id="IPR018163">
    <property type="entry name" value="Thr/Ala-tRNA-synth_IIc_edit"/>
</dbReference>
<keyword evidence="1" id="KW-0479">Metal-binding</keyword>
<dbReference type="GO" id="GO:0002196">
    <property type="term" value="F:Ser-tRNA(Ala) deacylase activity"/>
    <property type="evidence" value="ECO:0007669"/>
    <property type="project" value="TreeGrafter"/>
</dbReference>
<protein>
    <recommendedName>
        <fullName evidence="5">Alanyl-tRNA editing protein</fullName>
    </recommendedName>
</protein>
<dbReference type="GO" id="GO:0046872">
    <property type="term" value="F:metal ion binding"/>
    <property type="evidence" value="ECO:0007669"/>
    <property type="project" value="UniProtKB-KW"/>
</dbReference>
<gene>
    <name evidence="3" type="ORF">H4R26_003661</name>
</gene>
<dbReference type="Gene3D" id="3.30.980.10">
    <property type="entry name" value="Threonyl-trna Synthetase, Chain A, domain 2"/>
    <property type="match status" value="1"/>
</dbReference>
<dbReference type="Gene3D" id="2.40.30.130">
    <property type="match status" value="1"/>
</dbReference>
<dbReference type="AlphaFoldDB" id="A0A9W8EEE7"/>